<reference evidence="2 3" key="1">
    <citation type="submission" date="2016-04" db="EMBL/GenBank/DDBJ databases">
        <title>Genome sequence of Methanobrevibacter curvatus DSM 11111.</title>
        <authorList>
            <person name="Poehlein A."/>
            <person name="Seedorf H."/>
            <person name="Daniel R."/>
        </authorList>
    </citation>
    <scope>NUCLEOTIDE SEQUENCE [LARGE SCALE GENOMIC DNA]</scope>
    <source>
        <strain evidence="2 3">DSM 11111</strain>
    </source>
</reference>
<evidence type="ECO:0000313" key="3">
    <source>
        <dbReference type="Proteomes" id="UP000077245"/>
    </source>
</evidence>
<comment type="caution">
    <text evidence="2">The sequence shown here is derived from an EMBL/GenBank/DDBJ whole genome shotgun (WGS) entry which is preliminary data.</text>
</comment>
<evidence type="ECO:0000313" key="2">
    <source>
        <dbReference type="EMBL" id="KZX10307.1"/>
    </source>
</evidence>
<dbReference type="EMBL" id="LWMV01000218">
    <property type="protein sequence ID" value="KZX10307.1"/>
    <property type="molecule type" value="Genomic_DNA"/>
</dbReference>
<evidence type="ECO:0000256" key="1">
    <source>
        <dbReference type="SAM" id="Phobius"/>
    </source>
</evidence>
<accession>A0A166C0C7</accession>
<keyword evidence="1" id="KW-1133">Transmembrane helix</keyword>
<dbReference type="InterPro" id="IPR013783">
    <property type="entry name" value="Ig-like_fold"/>
</dbReference>
<dbReference type="Gene3D" id="2.60.40.10">
    <property type="entry name" value="Immunoglobulins"/>
    <property type="match status" value="1"/>
</dbReference>
<gene>
    <name evidence="2" type="ORF">MBCUR_18450</name>
</gene>
<name>A0A166C0C7_9EURY</name>
<keyword evidence="3" id="KW-1185">Reference proteome</keyword>
<dbReference type="PATRIC" id="fig|49547.3.peg.1948"/>
<sequence>MSTGIINVGSNYTNYQFKPISPYDVVKNKTYLFAYDAVVYVGDYAILKAFLTDDPLEGKLIRFYIDGELVGSNYTDSKGIATFAYKTTKAGAFEYTARFAGDYLYRASQDTATVNVLAKDNIVPKGSSGMQHTGVPIFALLLALLSMFTILYRRKKE</sequence>
<feature type="transmembrane region" description="Helical" evidence="1">
    <location>
        <begin position="134"/>
        <end position="152"/>
    </location>
</feature>
<keyword evidence="1" id="KW-0472">Membrane</keyword>
<keyword evidence="1" id="KW-0812">Transmembrane</keyword>
<protein>
    <submittedName>
        <fullName evidence="2">Uncharacterized protein</fullName>
    </submittedName>
</protein>
<dbReference type="Proteomes" id="UP000077245">
    <property type="component" value="Unassembled WGS sequence"/>
</dbReference>
<organism evidence="2 3">
    <name type="scientific">Methanobrevibacter curvatus</name>
    <dbReference type="NCBI Taxonomy" id="49547"/>
    <lineage>
        <taxon>Archaea</taxon>
        <taxon>Methanobacteriati</taxon>
        <taxon>Methanobacteriota</taxon>
        <taxon>Methanomada group</taxon>
        <taxon>Methanobacteria</taxon>
        <taxon>Methanobacteriales</taxon>
        <taxon>Methanobacteriaceae</taxon>
        <taxon>Methanobrevibacter</taxon>
    </lineage>
</organism>
<proteinExistence type="predicted"/>
<dbReference type="AlphaFoldDB" id="A0A166C0C7"/>